<feature type="compositionally biased region" description="Low complexity" evidence="3">
    <location>
        <begin position="728"/>
        <end position="738"/>
    </location>
</feature>
<feature type="domain" description="Phosphofurin acidic cluster sorting protein 1/2 C-terminal" evidence="4">
    <location>
        <begin position="474"/>
        <end position="886"/>
    </location>
</feature>
<evidence type="ECO:0000256" key="1">
    <source>
        <dbReference type="ARBA" id="ARBA00008590"/>
    </source>
</evidence>
<protein>
    <submittedName>
        <fullName evidence="6">PACS2 protein</fullName>
    </submittedName>
</protein>
<evidence type="ECO:0000256" key="2">
    <source>
        <dbReference type="ARBA" id="ARBA00022553"/>
    </source>
</evidence>
<evidence type="ECO:0000259" key="5">
    <source>
        <dbReference type="Pfam" id="PF25332"/>
    </source>
</evidence>
<feature type="compositionally biased region" description="Polar residues" evidence="3">
    <location>
        <begin position="179"/>
        <end position="191"/>
    </location>
</feature>
<feature type="non-terminal residue" evidence="6">
    <location>
        <position position="890"/>
    </location>
</feature>
<proteinExistence type="inferred from homology"/>
<dbReference type="Proteomes" id="UP000572325">
    <property type="component" value="Unassembled WGS sequence"/>
</dbReference>
<comment type="caution">
    <text evidence="6">The sequence shown here is derived from an EMBL/GenBank/DDBJ whole genome shotgun (WGS) entry which is preliminary data.</text>
</comment>
<feature type="compositionally biased region" description="Low complexity" evidence="3">
    <location>
        <begin position="688"/>
        <end position="717"/>
    </location>
</feature>
<dbReference type="Pfam" id="PF25332">
    <property type="entry name" value="C2_PACS_N"/>
    <property type="match status" value="1"/>
</dbReference>
<feature type="region of interest" description="Disordered" evidence="3">
    <location>
        <begin position="412"/>
        <end position="464"/>
    </location>
</feature>
<feature type="domain" description="Phosphofurin acidic cluster sorting protein 1/2 N-terminal C2" evidence="5">
    <location>
        <begin position="14"/>
        <end position="144"/>
    </location>
</feature>
<evidence type="ECO:0000259" key="4">
    <source>
        <dbReference type="Pfam" id="PF10254"/>
    </source>
</evidence>
<organism evidence="6 7">
    <name type="scientific">Sterrhoptilus dennistouni</name>
    <dbReference type="NCBI Taxonomy" id="2585820"/>
    <lineage>
        <taxon>Eukaryota</taxon>
        <taxon>Metazoa</taxon>
        <taxon>Chordata</taxon>
        <taxon>Craniata</taxon>
        <taxon>Vertebrata</taxon>
        <taxon>Euteleostomi</taxon>
        <taxon>Archelosauria</taxon>
        <taxon>Archosauria</taxon>
        <taxon>Dinosauria</taxon>
        <taxon>Saurischia</taxon>
        <taxon>Theropoda</taxon>
        <taxon>Coelurosauria</taxon>
        <taxon>Aves</taxon>
        <taxon>Neognathae</taxon>
        <taxon>Neoaves</taxon>
        <taxon>Telluraves</taxon>
        <taxon>Australaves</taxon>
        <taxon>Passeriformes</taxon>
        <taxon>Sylvioidea</taxon>
        <taxon>Zosteropidae</taxon>
        <taxon>Sterrhoptilus</taxon>
    </lineage>
</organism>
<evidence type="ECO:0000313" key="7">
    <source>
        <dbReference type="Proteomes" id="UP000572325"/>
    </source>
</evidence>
<dbReference type="PANTHER" id="PTHR13280">
    <property type="entry name" value="PHOSPHOFURIN ACIDIC CLUSTER SORTING PROTEIN"/>
    <property type="match status" value="1"/>
</dbReference>
<sequence>LSFPGGTGALGRPVPMNLFATWEIDGSSPSCVPRLCSLTLKKLVVLKELDKELISGVIAVKMQGSKRILRSHEIVLPPSGHVETELALTFSLQYPHFLKREGNKLQIMLQRRKRYKNRTILGYKTLAVGCINMAEVMQHPTEGGQVLSLFSNIKEAPLKVAEIWIFSLSSQPIDHEDSTMQASQKIKSTDNYSEEEYESFSSEQEASDDAVQGQDLDDDEYEMGKPKKQRRSIVRTTSITRQQNFKQKVVALLKRFKVSDEVLDSEQDPAEHVPEVEEDLDLLYDTLDIENPSDSGPEMEDDDSVLSTPKPKLKPYFEGLSHSSSQTEIGSIHSIRSQREPSSPVEVPEKTKSLGTKHAGDSVSDTVPYGLFLVTLFPVLLQESNQQAEVQEAELPTPDVFVEKLPPSGKITKTESLIIPSTSRSEGKQAGRRGRSTSLKERQPVRPQNERANSLDNERSPDTRHHLQIPRKTVYDQLNHILVSDDQLPENIILVNTSDWQGQYLSDVLQKHTLPVVCTCSSADIQAAFSTIVSRIQRYCNCNSQPPNPIKIAVAGAQNYLSAVLRLFVEQLSHKTPDWLGYMKFLIIPLGSHPVAKYLGSVDYRYNNFFQDLAWRDLFNKLEAQTTVSEAPDVVSRITQYIAGANCAHQLPIAEAMLTYKQKSPDEESSQKFIPFVGVVKVGIVEQSSTTSGDSDDAAPSSSVVLSSTPPSVSPAVKEATPTPPSSPSITGSFSSPSQGLGAELMGLQVDYWIAAPPVDRKRDPEKKDPSTTKNTLKCTFRSLQVSRLPASGEIATMPTMSMTVVTKEKNKKVMFLPKKTKDKEVESKSQCIEGISRLICTAKHQQNMLRVLIDGVEWNDVKFFQLAAQWSSHVKHFPICIFGHSKSNF</sequence>
<dbReference type="GO" id="GO:0072659">
    <property type="term" value="P:protein localization to plasma membrane"/>
    <property type="evidence" value="ECO:0007669"/>
    <property type="project" value="TreeGrafter"/>
</dbReference>
<feature type="region of interest" description="Disordered" evidence="3">
    <location>
        <begin position="288"/>
        <end position="361"/>
    </location>
</feature>
<keyword evidence="2" id="KW-0597">Phosphoprotein</keyword>
<evidence type="ECO:0000313" key="6">
    <source>
        <dbReference type="EMBL" id="NXI25309.1"/>
    </source>
</evidence>
<feature type="region of interest" description="Disordered" evidence="3">
    <location>
        <begin position="176"/>
        <end position="235"/>
    </location>
</feature>
<dbReference type="EMBL" id="VWZU01006831">
    <property type="protein sequence ID" value="NXI25309.1"/>
    <property type="molecule type" value="Genomic_DNA"/>
</dbReference>
<accession>A0A7K9RN14</accession>
<feature type="region of interest" description="Disordered" evidence="3">
    <location>
        <begin position="688"/>
        <end position="738"/>
    </location>
</feature>
<dbReference type="Pfam" id="PF10254">
    <property type="entry name" value="Pacs-1"/>
    <property type="match status" value="1"/>
</dbReference>
<feature type="non-terminal residue" evidence="6">
    <location>
        <position position="1"/>
    </location>
</feature>
<keyword evidence="7" id="KW-1185">Reference proteome</keyword>
<dbReference type="GO" id="GO:0044325">
    <property type="term" value="F:transmembrane transporter binding"/>
    <property type="evidence" value="ECO:0007669"/>
    <property type="project" value="TreeGrafter"/>
</dbReference>
<gene>
    <name evidence="6" type="primary">Pacs2</name>
    <name evidence="6" type="ORF">STEDEN_R00901</name>
</gene>
<dbReference type="InterPro" id="IPR057541">
    <property type="entry name" value="PACS1/2_N"/>
</dbReference>
<evidence type="ECO:0000256" key="3">
    <source>
        <dbReference type="SAM" id="MobiDB-lite"/>
    </source>
</evidence>
<reference evidence="6 7" key="1">
    <citation type="submission" date="2019-09" db="EMBL/GenBank/DDBJ databases">
        <title>Bird 10,000 Genomes (B10K) Project - Family phase.</title>
        <authorList>
            <person name="Zhang G."/>
        </authorList>
    </citation>
    <scope>NUCLEOTIDE SEQUENCE [LARGE SCALE GENOMIC DNA]</scope>
    <source>
        <strain evidence="6">B10K-DU-001-27</strain>
        <tissue evidence="6">Muscle</tissue>
    </source>
</reference>
<comment type="similarity">
    <text evidence="1">Belongs to the PACS family.</text>
</comment>
<dbReference type="InterPro" id="IPR019381">
    <property type="entry name" value="PACS1/2_C"/>
</dbReference>
<name>A0A7K9RN14_9PASS</name>
<feature type="compositionally biased region" description="Low complexity" evidence="3">
    <location>
        <begin position="199"/>
        <end position="214"/>
    </location>
</feature>
<dbReference type="AlphaFoldDB" id="A0A7K9RN14"/>
<dbReference type="PANTHER" id="PTHR13280:SF15">
    <property type="entry name" value="PHOSPHOFURIN ACIDIC CLUSTER SORTING PROTEIN 2"/>
    <property type="match status" value="1"/>
</dbReference>